<dbReference type="SMART" id="SM00358">
    <property type="entry name" value="DSRM"/>
    <property type="match status" value="1"/>
</dbReference>
<evidence type="ECO:0000256" key="11">
    <source>
        <dbReference type="ARBA" id="ARBA00022759"/>
    </source>
</evidence>
<dbReference type="GO" id="GO:0005737">
    <property type="term" value="C:cytoplasm"/>
    <property type="evidence" value="ECO:0007669"/>
    <property type="project" value="UniProtKB-SubCell"/>
</dbReference>
<dbReference type="GO" id="GO:0006397">
    <property type="term" value="P:mRNA processing"/>
    <property type="evidence" value="ECO:0007669"/>
    <property type="project" value="UniProtKB-UniRule"/>
</dbReference>
<evidence type="ECO:0000313" key="18">
    <source>
        <dbReference type="EMBL" id="HIU44653.1"/>
    </source>
</evidence>
<evidence type="ECO:0000256" key="1">
    <source>
        <dbReference type="ARBA" id="ARBA00000109"/>
    </source>
</evidence>
<evidence type="ECO:0000256" key="14">
    <source>
        <dbReference type="ARBA" id="ARBA00022884"/>
    </source>
</evidence>
<keyword evidence="11 15" id="KW-0255">Endonuclease</keyword>
<dbReference type="InterPro" id="IPR000999">
    <property type="entry name" value="RNase_III_dom"/>
</dbReference>
<keyword evidence="14 15" id="KW-0694">RNA-binding</keyword>
<gene>
    <name evidence="15 18" type="primary">rnc</name>
    <name evidence="18" type="ORF">IAB67_10210</name>
</gene>
<evidence type="ECO:0000259" key="16">
    <source>
        <dbReference type="PROSITE" id="PS50137"/>
    </source>
</evidence>
<dbReference type="FunFam" id="1.10.1520.10:FF:000001">
    <property type="entry name" value="Ribonuclease 3"/>
    <property type="match status" value="1"/>
</dbReference>
<keyword evidence="12 15" id="KW-0378">Hydrolase</keyword>
<dbReference type="CDD" id="cd10845">
    <property type="entry name" value="DSRM_RNAse_III_family"/>
    <property type="match status" value="1"/>
</dbReference>
<keyword evidence="6 15" id="KW-0698">rRNA processing</keyword>
<keyword evidence="10 15" id="KW-0479">Metal-binding</keyword>
<evidence type="ECO:0000256" key="7">
    <source>
        <dbReference type="ARBA" id="ARBA00022664"/>
    </source>
</evidence>
<dbReference type="Pfam" id="PF00035">
    <property type="entry name" value="dsrm"/>
    <property type="match status" value="1"/>
</dbReference>
<comment type="catalytic activity">
    <reaction evidence="1 15">
        <text>Endonucleolytic cleavage to 5'-phosphomonoester.</text>
        <dbReference type="EC" id="3.1.26.3"/>
    </reaction>
</comment>
<dbReference type="InterPro" id="IPR036389">
    <property type="entry name" value="RNase_III_sf"/>
</dbReference>
<keyword evidence="8 15" id="KW-0819">tRNA processing</keyword>
<evidence type="ECO:0000313" key="19">
    <source>
        <dbReference type="Proteomes" id="UP000824073"/>
    </source>
</evidence>
<evidence type="ECO:0000256" key="8">
    <source>
        <dbReference type="ARBA" id="ARBA00022694"/>
    </source>
</evidence>
<dbReference type="PANTHER" id="PTHR11207:SF0">
    <property type="entry name" value="RIBONUCLEASE 3"/>
    <property type="match status" value="1"/>
</dbReference>
<feature type="binding site" evidence="15">
    <location>
        <position position="43"/>
    </location>
    <ligand>
        <name>Mg(2+)</name>
        <dbReference type="ChEBI" id="CHEBI:18420"/>
    </ligand>
</feature>
<comment type="similarity">
    <text evidence="3">Belongs to the ribonuclease III family.</text>
</comment>
<feature type="active site" evidence="15">
    <location>
        <position position="119"/>
    </location>
</feature>
<protein>
    <recommendedName>
        <fullName evidence="15">Ribonuclease 3</fullName>
        <ecNumber evidence="15">3.1.26.3</ecNumber>
    </recommendedName>
    <alternativeName>
        <fullName evidence="15">Ribonuclease III</fullName>
        <shortName evidence="15">RNase III</shortName>
    </alternativeName>
</protein>
<evidence type="ECO:0000256" key="3">
    <source>
        <dbReference type="ARBA" id="ARBA00010183"/>
    </source>
</evidence>
<evidence type="ECO:0000256" key="10">
    <source>
        <dbReference type="ARBA" id="ARBA00022723"/>
    </source>
</evidence>
<evidence type="ECO:0000256" key="6">
    <source>
        <dbReference type="ARBA" id="ARBA00022552"/>
    </source>
</evidence>
<comment type="subcellular location">
    <subcellularLocation>
        <location evidence="2 15">Cytoplasm</location>
    </subcellularLocation>
</comment>
<evidence type="ECO:0000256" key="13">
    <source>
        <dbReference type="ARBA" id="ARBA00022842"/>
    </source>
</evidence>
<keyword evidence="5 15" id="KW-0963">Cytoplasm</keyword>
<keyword evidence="7 15" id="KW-0507">mRNA processing</keyword>
<keyword evidence="13 15" id="KW-0460">Magnesium</keyword>
<dbReference type="PANTHER" id="PTHR11207">
    <property type="entry name" value="RIBONUCLEASE III"/>
    <property type="match status" value="1"/>
</dbReference>
<dbReference type="EMBL" id="DVMR01000080">
    <property type="protein sequence ID" value="HIU44653.1"/>
    <property type="molecule type" value="Genomic_DNA"/>
</dbReference>
<dbReference type="Gene3D" id="3.30.160.20">
    <property type="match status" value="1"/>
</dbReference>
<dbReference type="InterPro" id="IPR011907">
    <property type="entry name" value="RNase_III"/>
</dbReference>
<evidence type="ECO:0000256" key="9">
    <source>
        <dbReference type="ARBA" id="ARBA00022722"/>
    </source>
</evidence>
<dbReference type="GO" id="GO:0046872">
    <property type="term" value="F:metal ion binding"/>
    <property type="evidence" value="ECO:0007669"/>
    <property type="project" value="UniProtKB-KW"/>
</dbReference>
<feature type="binding site" evidence="15">
    <location>
        <position position="116"/>
    </location>
    <ligand>
        <name>Mg(2+)</name>
        <dbReference type="ChEBI" id="CHEBI:18420"/>
    </ligand>
</feature>
<dbReference type="HAMAP" id="MF_00104">
    <property type="entry name" value="RNase_III"/>
    <property type="match status" value="1"/>
</dbReference>
<organism evidence="18 19">
    <name type="scientific">Candidatus Ventrousia excrementavium</name>
    <dbReference type="NCBI Taxonomy" id="2840961"/>
    <lineage>
        <taxon>Bacteria</taxon>
        <taxon>Bacillati</taxon>
        <taxon>Bacillota</taxon>
        <taxon>Clostridia</taxon>
        <taxon>Eubacteriales</taxon>
        <taxon>Clostridiaceae</taxon>
        <taxon>Clostridiaceae incertae sedis</taxon>
        <taxon>Candidatus Ventrousia</taxon>
    </lineage>
</organism>
<evidence type="ECO:0000256" key="4">
    <source>
        <dbReference type="ARBA" id="ARBA00011738"/>
    </source>
</evidence>
<feature type="active site" evidence="15">
    <location>
        <position position="47"/>
    </location>
</feature>
<dbReference type="GO" id="GO:0010468">
    <property type="term" value="P:regulation of gene expression"/>
    <property type="evidence" value="ECO:0007669"/>
    <property type="project" value="TreeGrafter"/>
</dbReference>
<dbReference type="Pfam" id="PF14622">
    <property type="entry name" value="Ribonucleas_3_3"/>
    <property type="match status" value="1"/>
</dbReference>
<reference evidence="18" key="2">
    <citation type="journal article" date="2021" name="PeerJ">
        <title>Extensive microbial diversity within the chicken gut microbiome revealed by metagenomics and culture.</title>
        <authorList>
            <person name="Gilroy R."/>
            <person name="Ravi A."/>
            <person name="Getino M."/>
            <person name="Pursley I."/>
            <person name="Horton D.L."/>
            <person name="Alikhan N.F."/>
            <person name="Baker D."/>
            <person name="Gharbi K."/>
            <person name="Hall N."/>
            <person name="Watson M."/>
            <person name="Adriaenssens E.M."/>
            <person name="Foster-Nyarko E."/>
            <person name="Jarju S."/>
            <person name="Secka A."/>
            <person name="Antonio M."/>
            <person name="Oren A."/>
            <person name="Chaudhuri R.R."/>
            <person name="La Ragione R."/>
            <person name="Hildebrand F."/>
            <person name="Pallen M.J."/>
        </authorList>
    </citation>
    <scope>NUCLEOTIDE SEQUENCE</scope>
    <source>
        <strain evidence="18">CHK191-8634</strain>
    </source>
</reference>
<dbReference type="GO" id="GO:0042802">
    <property type="term" value="F:identical protein binding"/>
    <property type="evidence" value="ECO:0007669"/>
    <property type="project" value="UniProtKB-ARBA"/>
</dbReference>
<evidence type="ECO:0000256" key="15">
    <source>
        <dbReference type="HAMAP-Rule" id="MF_00104"/>
    </source>
</evidence>
<dbReference type="SUPFAM" id="SSF69065">
    <property type="entry name" value="RNase III domain-like"/>
    <property type="match status" value="1"/>
</dbReference>
<dbReference type="GO" id="GO:0006364">
    <property type="term" value="P:rRNA processing"/>
    <property type="evidence" value="ECO:0007669"/>
    <property type="project" value="UniProtKB-UniRule"/>
</dbReference>
<dbReference type="CDD" id="cd00593">
    <property type="entry name" value="RIBOc"/>
    <property type="match status" value="1"/>
</dbReference>
<dbReference type="Proteomes" id="UP000824073">
    <property type="component" value="Unassembled WGS sequence"/>
</dbReference>
<dbReference type="FunFam" id="3.30.160.20:FF:000003">
    <property type="entry name" value="Ribonuclease 3"/>
    <property type="match status" value="1"/>
</dbReference>
<keyword evidence="15" id="KW-0699">rRNA-binding</keyword>
<dbReference type="SUPFAM" id="SSF54768">
    <property type="entry name" value="dsRNA-binding domain-like"/>
    <property type="match status" value="1"/>
</dbReference>
<keyword evidence="9 15" id="KW-0540">Nuclease</keyword>
<dbReference type="GO" id="GO:0003725">
    <property type="term" value="F:double-stranded RNA binding"/>
    <property type="evidence" value="ECO:0007669"/>
    <property type="project" value="TreeGrafter"/>
</dbReference>
<feature type="domain" description="DRBM" evidence="16">
    <location>
        <begin position="157"/>
        <end position="226"/>
    </location>
</feature>
<comment type="caution">
    <text evidence="18">The sequence shown here is derived from an EMBL/GenBank/DDBJ whole genome shotgun (WGS) entry which is preliminary data.</text>
</comment>
<proteinExistence type="inferred from homology"/>
<feature type="domain" description="RNase III" evidence="17">
    <location>
        <begin position="1"/>
        <end position="130"/>
    </location>
</feature>
<evidence type="ECO:0000256" key="5">
    <source>
        <dbReference type="ARBA" id="ARBA00022490"/>
    </source>
</evidence>
<evidence type="ECO:0000259" key="17">
    <source>
        <dbReference type="PROSITE" id="PS50142"/>
    </source>
</evidence>
<name>A0A9D1LMM8_9CLOT</name>
<evidence type="ECO:0000256" key="12">
    <source>
        <dbReference type="ARBA" id="ARBA00022801"/>
    </source>
</evidence>
<dbReference type="InterPro" id="IPR014720">
    <property type="entry name" value="dsRBD_dom"/>
</dbReference>
<accession>A0A9D1LMM8</accession>
<comment type="cofactor">
    <cofactor evidence="15">
        <name>Mg(2+)</name>
        <dbReference type="ChEBI" id="CHEBI:18420"/>
    </cofactor>
</comment>
<dbReference type="SMART" id="SM00535">
    <property type="entry name" value="RIBOc"/>
    <property type="match status" value="1"/>
</dbReference>
<dbReference type="Gene3D" id="1.10.1520.10">
    <property type="entry name" value="Ribonuclease III domain"/>
    <property type="match status" value="1"/>
</dbReference>
<comment type="subunit">
    <text evidence="4 15">Homodimer.</text>
</comment>
<dbReference type="AlphaFoldDB" id="A0A9D1LMM8"/>
<dbReference type="GO" id="GO:0004525">
    <property type="term" value="F:ribonuclease III activity"/>
    <property type="evidence" value="ECO:0007669"/>
    <property type="project" value="UniProtKB-UniRule"/>
</dbReference>
<dbReference type="GO" id="GO:0008033">
    <property type="term" value="P:tRNA processing"/>
    <property type="evidence" value="ECO:0007669"/>
    <property type="project" value="UniProtKB-KW"/>
</dbReference>
<comment type="function">
    <text evidence="15">Digests double-stranded RNA. Involved in the processing of primary rRNA transcript to yield the immediate precursors to the large and small rRNAs (23S and 16S). Processes some mRNAs, and tRNAs when they are encoded in the rRNA operon. Processes pre-crRNA and tracrRNA of type II CRISPR loci if present in the organism.</text>
</comment>
<dbReference type="GO" id="GO:0019843">
    <property type="term" value="F:rRNA binding"/>
    <property type="evidence" value="ECO:0007669"/>
    <property type="project" value="UniProtKB-KW"/>
</dbReference>
<dbReference type="PROSITE" id="PS50137">
    <property type="entry name" value="DS_RBD"/>
    <property type="match status" value="1"/>
</dbReference>
<sequence length="226" mass="24690">MSKLFGVYPYTFRDKGLLQNALTHSSYANENRDRGAVSNERLEFLGDSVLGLICADAIYSEYAGLPEGDLTKLRAAIVCEGSLYEFACQIGLGEHLLLGRGERAGGGASRPSVLADAVEAVLAALYLDGGMDAARGFILDFIHRKASETVRVGRVVDYKTALQEIVQKNHEETLEYRLKEERGPDHDKRFVIELLINSNVIAVGEGRSKKQAEQAAARAALELMGE</sequence>
<dbReference type="PROSITE" id="PS50142">
    <property type="entry name" value="RNASE_3_2"/>
    <property type="match status" value="1"/>
</dbReference>
<dbReference type="EC" id="3.1.26.3" evidence="15"/>
<dbReference type="NCBIfam" id="TIGR02191">
    <property type="entry name" value="RNaseIII"/>
    <property type="match status" value="1"/>
</dbReference>
<feature type="binding site" evidence="15">
    <location>
        <position position="119"/>
    </location>
    <ligand>
        <name>Mg(2+)</name>
        <dbReference type="ChEBI" id="CHEBI:18420"/>
    </ligand>
</feature>
<reference evidence="18" key="1">
    <citation type="submission" date="2020-10" db="EMBL/GenBank/DDBJ databases">
        <authorList>
            <person name="Gilroy R."/>
        </authorList>
    </citation>
    <scope>NUCLEOTIDE SEQUENCE</scope>
    <source>
        <strain evidence="18">CHK191-8634</strain>
    </source>
</reference>
<dbReference type="PROSITE" id="PS00517">
    <property type="entry name" value="RNASE_3_1"/>
    <property type="match status" value="1"/>
</dbReference>
<evidence type="ECO:0000256" key="2">
    <source>
        <dbReference type="ARBA" id="ARBA00004496"/>
    </source>
</evidence>